<evidence type="ECO:0000256" key="3">
    <source>
        <dbReference type="ARBA" id="ARBA00022670"/>
    </source>
</evidence>
<dbReference type="InterPro" id="IPR050072">
    <property type="entry name" value="Peptidase_M20A"/>
</dbReference>
<dbReference type="InterPro" id="IPR010964">
    <property type="entry name" value="M20A_pepV-rel"/>
</dbReference>
<dbReference type="EMBL" id="QXEV01000007">
    <property type="protein sequence ID" value="RIA77752.1"/>
    <property type="molecule type" value="Genomic_DNA"/>
</dbReference>
<evidence type="ECO:0000313" key="9">
    <source>
        <dbReference type="EMBL" id="RIA77752.1"/>
    </source>
</evidence>
<dbReference type="NCBIfam" id="TIGR01887">
    <property type="entry name" value="dipeptidaselike"/>
    <property type="match status" value="1"/>
</dbReference>
<dbReference type="PANTHER" id="PTHR43808:SF31">
    <property type="entry name" value="N-ACETYL-L-CITRULLINE DEACETYLASE"/>
    <property type="match status" value="1"/>
</dbReference>
<evidence type="ECO:0000256" key="5">
    <source>
        <dbReference type="ARBA" id="ARBA00022801"/>
    </source>
</evidence>
<dbReference type="InParanoid" id="A0A397RWY1"/>
<name>A0A397RWY1_9MOLU</name>
<dbReference type="SUPFAM" id="SSF53187">
    <property type="entry name" value="Zn-dependent exopeptidases"/>
    <property type="match status" value="1"/>
</dbReference>
<evidence type="ECO:0000256" key="6">
    <source>
        <dbReference type="ARBA" id="ARBA00022833"/>
    </source>
</evidence>
<dbReference type="RefSeq" id="WP_162849767.1">
    <property type="nucleotide sequence ID" value="NZ_QXEV01000007.1"/>
</dbReference>
<sequence>MDFSELYKKERPYAIEVLKKLISYKSVLDEYKENSDAPFGIENKKALEYILSVGKSDGFITKNIDNYAGHIEYGEGNEILGVLAHLDVVPVNESEWDSNPFELRFDGGKMFARGSLDDKGPLVASYIALKMLKDMGFKPKRRIRLIMGCDEESGSRCLERYLEKEEKPTLGFSPDACFPLIYGEKAMTSYDIYGDSSDDIILTFTAGDRYNVVPSEAKMTLKSDYSKEFEKFLKDKNYNGKYQNGEYIAYGVAAHAMNPEIGVNAAYILFEFLHEYTDSKIAKFMDEYFLGDTWGKKLGYDMYDEEMKYLTSNFAVVRIEDGKLKFGVNCRVPLDSQFKVIEEKVANATKKYGYSYKILYNSPRHYVSPKSELVTKLMDVYKEVTKDTTNGPITIGGGTYAREIGQAVAFGPLVVGREDVCHIANEYLYESDFDLAVEVYFKAIYELTK</sequence>
<reference evidence="9 10" key="1">
    <citation type="submission" date="2018-08" db="EMBL/GenBank/DDBJ databases">
        <title>Genomic Encyclopedia of Archaeal and Bacterial Type Strains, Phase II (KMG-II): from individual species to whole genera.</title>
        <authorList>
            <person name="Goeker M."/>
        </authorList>
    </citation>
    <scope>NUCLEOTIDE SEQUENCE [LARGE SCALE GENOMIC DNA]</scope>
    <source>
        <strain evidence="9 10">ATCC 27112</strain>
    </source>
</reference>
<evidence type="ECO:0000256" key="1">
    <source>
        <dbReference type="ARBA" id="ARBA00001947"/>
    </source>
</evidence>
<evidence type="ECO:0000256" key="8">
    <source>
        <dbReference type="ARBA" id="ARBA00023049"/>
    </source>
</evidence>
<proteinExistence type="inferred from homology"/>
<dbReference type="Proteomes" id="UP000266506">
    <property type="component" value="Unassembled WGS sequence"/>
</dbReference>
<dbReference type="GO" id="GO:0016805">
    <property type="term" value="F:dipeptidase activity"/>
    <property type="evidence" value="ECO:0007669"/>
    <property type="project" value="UniProtKB-KW"/>
</dbReference>
<dbReference type="Gene3D" id="3.40.630.10">
    <property type="entry name" value="Zn peptidases"/>
    <property type="match status" value="1"/>
</dbReference>
<evidence type="ECO:0000256" key="7">
    <source>
        <dbReference type="ARBA" id="ARBA00022997"/>
    </source>
</evidence>
<dbReference type="InterPro" id="IPR036264">
    <property type="entry name" value="Bact_exopeptidase_dim_dom"/>
</dbReference>
<dbReference type="NCBIfam" id="NF005591">
    <property type="entry name" value="PRK07318.1"/>
    <property type="match status" value="1"/>
</dbReference>
<keyword evidence="4" id="KW-0479">Metal-binding</keyword>
<comment type="caution">
    <text evidence="9">The sequence shown here is derived from an EMBL/GenBank/DDBJ whole genome shotgun (WGS) entry which is preliminary data.</text>
</comment>
<dbReference type="GO" id="GO:0008777">
    <property type="term" value="F:acetylornithine deacetylase activity"/>
    <property type="evidence" value="ECO:0007669"/>
    <property type="project" value="TreeGrafter"/>
</dbReference>
<keyword evidence="10" id="KW-1185">Reference proteome</keyword>
<evidence type="ECO:0000256" key="2">
    <source>
        <dbReference type="ARBA" id="ARBA00006247"/>
    </source>
</evidence>
<accession>A0A397RWY1</accession>
<dbReference type="SUPFAM" id="SSF55031">
    <property type="entry name" value="Bacterial exopeptidase dimerisation domain"/>
    <property type="match status" value="1"/>
</dbReference>
<keyword evidence="5" id="KW-0378">Hydrolase</keyword>
<dbReference type="GO" id="GO:0008237">
    <property type="term" value="F:metallopeptidase activity"/>
    <property type="evidence" value="ECO:0007669"/>
    <property type="project" value="UniProtKB-KW"/>
</dbReference>
<comment type="cofactor">
    <cofactor evidence="1">
        <name>Zn(2+)</name>
        <dbReference type="ChEBI" id="CHEBI:29105"/>
    </cofactor>
</comment>
<protein>
    <submittedName>
        <fullName evidence="9">Succinyl-diaminopimelate desuccinylase</fullName>
    </submittedName>
</protein>
<evidence type="ECO:0000313" key="10">
    <source>
        <dbReference type="Proteomes" id="UP000266506"/>
    </source>
</evidence>
<dbReference type="GO" id="GO:0008270">
    <property type="term" value="F:zinc ion binding"/>
    <property type="evidence" value="ECO:0007669"/>
    <property type="project" value="InterPro"/>
</dbReference>
<gene>
    <name evidence="9" type="ORF">EI71_00905</name>
</gene>
<keyword evidence="7" id="KW-0224">Dipeptidase</keyword>
<keyword evidence="8" id="KW-0482">Metalloprotease</keyword>
<dbReference type="GO" id="GO:0006508">
    <property type="term" value="P:proteolysis"/>
    <property type="evidence" value="ECO:0007669"/>
    <property type="project" value="UniProtKB-KW"/>
</dbReference>
<keyword evidence="6" id="KW-0862">Zinc</keyword>
<dbReference type="AlphaFoldDB" id="A0A397RWY1"/>
<dbReference type="Pfam" id="PF01546">
    <property type="entry name" value="Peptidase_M20"/>
    <property type="match status" value="1"/>
</dbReference>
<dbReference type="FunCoup" id="A0A397RWY1">
    <property type="interactions" value="85"/>
</dbReference>
<dbReference type="InterPro" id="IPR002933">
    <property type="entry name" value="Peptidase_M20"/>
</dbReference>
<comment type="similarity">
    <text evidence="2">Belongs to the peptidase M20A family.</text>
</comment>
<dbReference type="GO" id="GO:0006526">
    <property type="term" value="P:L-arginine biosynthetic process"/>
    <property type="evidence" value="ECO:0007669"/>
    <property type="project" value="TreeGrafter"/>
</dbReference>
<dbReference type="PANTHER" id="PTHR43808">
    <property type="entry name" value="ACETYLORNITHINE DEACETYLASE"/>
    <property type="match status" value="1"/>
</dbReference>
<keyword evidence="3" id="KW-0645">Protease</keyword>
<organism evidence="9 10">
    <name type="scientific">Anaeroplasma bactoclasticum</name>
    <dbReference type="NCBI Taxonomy" id="2088"/>
    <lineage>
        <taxon>Bacteria</taxon>
        <taxon>Bacillati</taxon>
        <taxon>Mycoplasmatota</taxon>
        <taxon>Mollicutes</taxon>
        <taxon>Anaeroplasmatales</taxon>
        <taxon>Anaeroplasmataceae</taxon>
        <taxon>Anaeroplasma</taxon>
    </lineage>
</organism>
<dbReference type="PROSITE" id="PS00758">
    <property type="entry name" value="ARGE_DAPE_CPG2_1"/>
    <property type="match status" value="1"/>
</dbReference>
<dbReference type="Gene3D" id="3.30.70.360">
    <property type="match status" value="2"/>
</dbReference>
<dbReference type="InterPro" id="IPR001261">
    <property type="entry name" value="ArgE/DapE_CS"/>
</dbReference>
<evidence type="ECO:0000256" key="4">
    <source>
        <dbReference type="ARBA" id="ARBA00022723"/>
    </source>
</evidence>